<sequence length="765" mass="82474">MSMRKHIRSSQNLKKKHQDILIRKHNKRITKTMQERSQRKEAFHIIVAVAAMVLLLLVATLGRLLGWIAPDTGPPSGGLGNPGEVYPGLGGSLVAGFLPNIGTGTTTPIARLTVANGNLVQGSGYIDPIVVGGHTTPATTPGLAGLPASGPNSAITDVYTNGNYAYVVTNMTDVYVIDVSNPTNPAVVTSFTPNSGDTIKKIIIRGNILYALHEAGGSDGTLSVVNIANPFSPVIQSTTIDTTDYGVSIPSTVGGCVLPCAVDFDIEGNYAYIAFNDDGDNAFRIIDLEGNATNGSIPDAIGGDDIVNESNQGGLPTEDTGRWPTTPKAVGIDVKGKYAYILFNESFGATFNNSLRIIDVSNPKKPISIGGRRLVNGVPVPEFSIIPKIITVQGEYAYIGFEPFGTYPAPQEAYLQSLFRVVDLSDKWHPKIVGGHQLSTQDDWLLSGTTTDPTFGKPSFSMNDMAIAGKYIYAAINTNPYDSGVFGNVEYQRRQMRIIDIHDPENPQIVGGKNLTLNMPQTPTGPGPASGNDDSPTSIFVQGRYAYMGFEYEDSGGDAFGKSRAFRIVDITGIESTSLYAHALETGRLTVEGNTFVDGEFRTYGGLSVGADTLINGIISVFGDVFVRGNAKGARKLFRIDHPLDPEHKILQHVLIESNQYLNLYDGIIVLDKSGEGVVQLSDYMEALNTDFTYLLTPISSPAPNLYIKEKMHNNQFTIAGGDPGVKVSWQITGVRKDPYAVANPIIVEEQKETPHYLNPRAFEE</sequence>
<dbReference type="InterPro" id="IPR011044">
    <property type="entry name" value="Quino_amine_DH_bsu"/>
</dbReference>
<organism evidence="2 3">
    <name type="scientific">Candidatus Harrisonbacteria bacterium CG10_big_fil_rev_8_21_14_0_10_42_17</name>
    <dbReference type="NCBI Taxonomy" id="1974584"/>
    <lineage>
        <taxon>Bacteria</taxon>
        <taxon>Candidatus Harrisoniibacteriota</taxon>
    </lineage>
</organism>
<keyword evidence="1" id="KW-1133">Transmembrane helix</keyword>
<dbReference type="SUPFAM" id="SSF50969">
    <property type="entry name" value="YVTN repeat-like/Quinoprotein amine dehydrogenase"/>
    <property type="match status" value="1"/>
</dbReference>
<proteinExistence type="predicted"/>
<keyword evidence="1" id="KW-0812">Transmembrane</keyword>
<name>A0A2M6WH44_9BACT</name>
<dbReference type="EMBL" id="PFBA01000035">
    <property type="protein sequence ID" value="PIT92056.1"/>
    <property type="molecule type" value="Genomic_DNA"/>
</dbReference>
<dbReference type="Pfam" id="PF08309">
    <property type="entry name" value="LVIVD"/>
    <property type="match status" value="3"/>
</dbReference>
<dbReference type="AlphaFoldDB" id="A0A2M6WH44"/>
<comment type="caution">
    <text evidence="2">The sequence shown here is derived from an EMBL/GenBank/DDBJ whole genome shotgun (WGS) entry which is preliminary data.</text>
</comment>
<dbReference type="InterPro" id="IPR013211">
    <property type="entry name" value="LVIVD"/>
</dbReference>
<keyword evidence="1" id="KW-0472">Membrane</keyword>
<evidence type="ECO:0000256" key="1">
    <source>
        <dbReference type="SAM" id="Phobius"/>
    </source>
</evidence>
<gene>
    <name evidence="2" type="ORF">COU08_04350</name>
</gene>
<accession>A0A2M6WH44</accession>
<protein>
    <submittedName>
        <fullName evidence="2">Uncharacterized protein</fullName>
    </submittedName>
</protein>
<evidence type="ECO:0000313" key="2">
    <source>
        <dbReference type="EMBL" id="PIT92056.1"/>
    </source>
</evidence>
<evidence type="ECO:0000313" key="3">
    <source>
        <dbReference type="Proteomes" id="UP000228635"/>
    </source>
</evidence>
<dbReference type="Proteomes" id="UP000228635">
    <property type="component" value="Unassembled WGS sequence"/>
</dbReference>
<feature type="transmembrane region" description="Helical" evidence="1">
    <location>
        <begin position="42"/>
        <end position="69"/>
    </location>
</feature>
<reference evidence="3" key="1">
    <citation type="submission" date="2017-09" db="EMBL/GenBank/DDBJ databases">
        <title>Depth-based differentiation of microbial function through sediment-hosted aquifers and enrichment of novel symbionts in the deep terrestrial subsurface.</title>
        <authorList>
            <person name="Probst A.J."/>
            <person name="Ladd B."/>
            <person name="Jarett J.K."/>
            <person name="Geller-Mcgrath D.E."/>
            <person name="Sieber C.M.K."/>
            <person name="Emerson J.B."/>
            <person name="Anantharaman K."/>
            <person name="Thomas B.C."/>
            <person name="Malmstrom R."/>
            <person name="Stieglmeier M."/>
            <person name="Klingl A."/>
            <person name="Woyke T."/>
            <person name="Ryan C.M."/>
            <person name="Banfield J.F."/>
        </authorList>
    </citation>
    <scope>NUCLEOTIDE SEQUENCE [LARGE SCALE GENOMIC DNA]</scope>
</reference>